<accession>A0A8K0S3T9</accession>
<dbReference type="OrthoDB" id="4900393at2759"/>
<evidence type="ECO:0000256" key="2">
    <source>
        <dbReference type="SAM" id="Phobius"/>
    </source>
</evidence>
<feature type="region of interest" description="Disordered" evidence="1">
    <location>
        <begin position="92"/>
        <end position="191"/>
    </location>
</feature>
<gene>
    <name evidence="3" type="ORF">BKA59DRAFT_474967</name>
</gene>
<name>A0A8K0S3T9_9HYPO</name>
<evidence type="ECO:0000313" key="4">
    <source>
        <dbReference type="Proteomes" id="UP000813427"/>
    </source>
</evidence>
<keyword evidence="4" id="KW-1185">Reference proteome</keyword>
<reference evidence="3" key="1">
    <citation type="journal article" date="2021" name="Nat. Commun.">
        <title>Genetic determinants of endophytism in the Arabidopsis root mycobiome.</title>
        <authorList>
            <person name="Mesny F."/>
            <person name="Miyauchi S."/>
            <person name="Thiergart T."/>
            <person name="Pickel B."/>
            <person name="Atanasova L."/>
            <person name="Karlsson M."/>
            <person name="Huettel B."/>
            <person name="Barry K.W."/>
            <person name="Haridas S."/>
            <person name="Chen C."/>
            <person name="Bauer D."/>
            <person name="Andreopoulos W."/>
            <person name="Pangilinan J."/>
            <person name="LaButti K."/>
            <person name="Riley R."/>
            <person name="Lipzen A."/>
            <person name="Clum A."/>
            <person name="Drula E."/>
            <person name="Henrissat B."/>
            <person name="Kohler A."/>
            <person name="Grigoriev I.V."/>
            <person name="Martin F.M."/>
            <person name="Hacquard S."/>
        </authorList>
    </citation>
    <scope>NUCLEOTIDE SEQUENCE</scope>
    <source>
        <strain evidence="3">MPI-SDFR-AT-0068</strain>
    </source>
</reference>
<keyword evidence="2" id="KW-1133">Transmembrane helix</keyword>
<feature type="compositionally biased region" description="Basic and acidic residues" evidence="1">
    <location>
        <begin position="145"/>
        <end position="155"/>
    </location>
</feature>
<dbReference type="AlphaFoldDB" id="A0A8K0S3T9"/>
<dbReference type="EMBL" id="JAGPXF010000003">
    <property type="protein sequence ID" value="KAH7252605.1"/>
    <property type="molecule type" value="Genomic_DNA"/>
</dbReference>
<organism evidence="3 4">
    <name type="scientific">Fusarium tricinctum</name>
    <dbReference type="NCBI Taxonomy" id="61284"/>
    <lineage>
        <taxon>Eukaryota</taxon>
        <taxon>Fungi</taxon>
        <taxon>Dikarya</taxon>
        <taxon>Ascomycota</taxon>
        <taxon>Pezizomycotina</taxon>
        <taxon>Sordariomycetes</taxon>
        <taxon>Hypocreomycetidae</taxon>
        <taxon>Hypocreales</taxon>
        <taxon>Nectriaceae</taxon>
        <taxon>Fusarium</taxon>
        <taxon>Fusarium tricinctum species complex</taxon>
    </lineage>
</organism>
<protein>
    <recommendedName>
        <fullName evidence="5">Transmembrane protein</fullName>
    </recommendedName>
</protein>
<comment type="caution">
    <text evidence="3">The sequence shown here is derived from an EMBL/GenBank/DDBJ whole genome shotgun (WGS) entry which is preliminary data.</text>
</comment>
<evidence type="ECO:0000256" key="1">
    <source>
        <dbReference type="SAM" id="MobiDB-lite"/>
    </source>
</evidence>
<sequence length="191" mass="21217">MVVPHINAVRQEAQVITQTVYFPTTTYTTLVTLGVASAPATDRPVVVTSQHSGDGLTSTQIGAIAGSIVGVFILAFVVVCCCCRRPRRQVKRRRSDRSSYYESSSDGWSEALPNENWTRPVPVAVPVGRGPTPVQYPSPVAQRGRMREQMREQPREQVPGGPKFPTYRAIPIPNPRRGGNPPRTYSRPYWR</sequence>
<keyword evidence="2" id="KW-0812">Transmembrane</keyword>
<dbReference type="Proteomes" id="UP000813427">
    <property type="component" value="Unassembled WGS sequence"/>
</dbReference>
<feature type="compositionally biased region" description="Low complexity" evidence="1">
    <location>
        <begin position="118"/>
        <end position="133"/>
    </location>
</feature>
<feature type="transmembrane region" description="Helical" evidence="2">
    <location>
        <begin position="61"/>
        <end position="83"/>
    </location>
</feature>
<proteinExistence type="predicted"/>
<evidence type="ECO:0000313" key="3">
    <source>
        <dbReference type="EMBL" id="KAH7252605.1"/>
    </source>
</evidence>
<evidence type="ECO:0008006" key="5">
    <source>
        <dbReference type="Google" id="ProtNLM"/>
    </source>
</evidence>
<keyword evidence="2" id="KW-0472">Membrane</keyword>